<feature type="compositionally biased region" description="Basic residues" evidence="1">
    <location>
        <begin position="1"/>
        <end position="18"/>
    </location>
</feature>
<feature type="compositionally biased region" description="Polar residues" evidence="1">
    <location>
        <begin position="41"/>
        <end position="62"/>
    </location>
</feature>
<dbReference type="SMART" id="SM00581">
    <property type="entry name" value="PSP"/>
    <property type="match status" value="1"/>
</dbReference>
<feature type="region of interest" description="Disordered" evidence="1">
    <location>
        <begin position="377"/>
        <end position="404"/>
    </location>
</feature>
<evidence type="ECO:0000259" key="2">
    <source>
        <dbReference type="SMART" id="SM00581"/>
    </source>
</evidence>
<keyword evidence="4" id="KW-1185">Reference proteome</keyword>
<dbReference type="InterPro" id="IPR006568">
    <property type="entry name" value="PSP_pro-rich"/>
</dbReference>
<reference evidence="4" key="1">
    <citation type="submission" date="2016-03" db="EMBL/GenBank/DDBJ databases">
        <authorList>
            <person name="Devillers Hugo."/>
        </authorList>
    </citation>
    <scope>NUCLEOTIDE SEQUENCE [LARGE SCALE GENOMIC DNA]</scope>
</reference>
<sequence>MSTSNKSKRRQKSKKVSKSAKNGDSRQDLLKVVDQIKAKRNNQNPKPKSPGDENTAQTNTVKSQVNFEQFKKVFAKFQPLEANGGSNTEQVRTHSRRGKIFEQDGNYSGKSSLVNAEEQFESLEESPQLSKRKKRQLSKVSLAELKSIVIYPELVQWYDCDAPDPVTLAKIKCSKNVVQVPNHWQLKREYLSGRSVVAKKPFELPDIIRQTNIEEMRNTLPTQDSNDEKSLKENARARIRPKLGSLDLDYRKLHDAFFKLGRHWKPDHMLKFGDMFYENRNLEEERKWAQMERKLRPGKLSRELRQAMGLPEGKLPPWCSKFTEVGMPPSYPDYKVAGVNWDISNLHDDIYGTLGPLKDAKHDTPLFGQMIQLDDASEDAQDYEKPHDNEQEPTAKIGEEPAQHKDRIEIDQKLEDEIRAKTMKEVLKRRAQEKALHGGQEGPKTLYSVIRQKENAGDSELTGSNITYDLNGLKQKNGSTEKQKRAFPREPQRSTDQHSNGDRDEQNFKF</sequence>
<dbReference type="OrthoDB" id="10260794at2759"/>
<proteinExistence type="predicted"/>
<dbReference type="InterPro" id="IPR007180">
    <property type="entry name" value="DUF382"/>
</dbReference>
<feature type="compositionally biased region" description="Polar residues" evidence="1">
    <location>
        <begin position="461"/>
        <end position="478"/>
    </location>
</feature>
<dbReference type="Pfam" id="PF04037">
    <property type="entry name" value="DUF382"/>
    <property type="match status" value="1"/>
</dbReference>
<accession>A0A1G4JM18</accession>
<dbReference type="AlphaFoldDB" id="A0A1G4JM18"/>
<dbReference type="InterPro" id="IPR052584">
    <property type="entry name" value="U2_snRNP_Complex_Component"/>
</dbReference>
<feature type="region of interest" description="Disordered" evidence="1">
    <location>
        <begin position="1"/>
        <end position="62"/>
    </location>
</feature>
<dbReference type="PANTHER" id="PTHR12785">
    <property type="entry name" value="SPLICING FACTOR 3B"/>
    <property type="match status" value="1"/>
</dbReference>
<feature type="region of interest" description="Disordered" evidence="1">
    <location>
        <begin position="81"/>
        <end position="110"/>
    </location>
</feature>
<dbReference type="Pfam" id="PF04046">
    <property type="entry name" value="PSP"/>
    <property type="match status" value="1"/>
</dbReference>
<gene>
    <name evidence="3" type="ORF">LAME_0E13014G</name>
</gene>
<evidence type="ECO:0000256" key="1">
    <source>
        <dbReference type="SAM" id="MobiDB-lite"/>
    </source>
</evidence>
<evidence type="ECO:0000313" key="3">
    <source>
        <dbReference type="EMBL" id="SCU91571.1"/>
    </source>
</evidence>
<dbReference type="PANTHER" id="PTHR12785:SF6">
    <property type="entry name" value="SPLICING FACTOR 3B SUBUNIT 2"/>
    <property type="match status" value="1"/>
</dbReference>
<name>A0A1G4JM18_9SACH</name>
<organism evidence="3 4">
    <name type="scientific">Lachancea meyersii CBS 8951</name>
    <dbReference type="NCBI Taxonomy" id="1266667"/>
    <lineage>
        <taxon>Eukaryota</taxon>
        <taxon>Fungi</taxon>
        <taxon>Dikarya</taxon>
        <taxon>Ascomycota</taxon>
        <taxon>Saccharomycotina</taxon>
        <taxon>Saccharomycetes</taxon>
        <taxon>Saccharomycetales</taxon>
        <taxon>Saccharomycetaceae</taxon>
        <taxon>Lachancea</taxon>
    </lineage>
</organism>
<feature type="compositionally biased region" description="Basic and acidic residues" evidence="1">
    <location>
        <begin position="479"/>
        <end position="510"/>
    </location>
</feature>
<protein>
    <submittedName>
        <fullName evidence="3">LAME_0E13014g1_1</fullName>
    </submittedName>
</protein>
<dbReference type="EMBL" id="LT598481">
    <property type="protein sequence ID" value="SCU91571.1"/>
    <property type="molecule type" value="Genomic_DNA"/>
</dbReference>
<evidence type="ECO:0000313" key="4">
    <source>
        <dbReference type="Proteomes" id="UP000191144"/>
    </source>
</evidence>
<feature type="compositionally biased region" description="Basic and acidic residues" evidence="1">
    <location>
        <begin position="21"/>
        <end position="37"/>
    </location>
</feature>
<dbReference type="Proteomes" id="UP000191144">
    <property type="component" value="Chromosome E"/>
</dbReference>
<dbReference type="GO" id="GO:0005634">
    <property type="term" value="C:nucleus"/>
    <property type="evidence" value="ECO:0007669"/>
    <property type="project" value="InterPro"/>
</dbReference>
<feature type="domain" description="PSP proline-rich" evidence="2">
    <location>
        <begin position="292"/>
        <end position="345"/>
    </location>
</feature>
<feature type="region of interest" description="Disordered" evidence="1">
    <location>
        <begin position="455"/>
        <end position="510"/>
    </location>
</feature>